<feature type="transmembrane region" description="Helical" evidence="1">
    <location>
        <begin position="60"/>
        <end position="81"/>
    </location>
</feature>
<name>A0A4S2MMT5_9PEZI</name>
<keyword evidence="3" id="KW-1185">Reference proteome</keyword>
<feature type="transmembrane region" description="Helical" evidence="1">
    <location>
        <begin position="123"/>
        <end position="144"/>
    </location>
</feature>
<accession>A0A4S2MMT5</accession>
<feature type="transmembrane region" description="Helical" evidence="1">
    <location>
        <begin position="31"/>
        <end position="48"/>
    </location>
</feature>
<dbReference type="AlphaFoldDB" id="A0A4S2MMT5"/>
<evidence type="ECO:0000313" key="3">
    <source>
        <dbReference type="Proteomes" id="UP000298138"/>
    </source>
</evidence>
<evidence type="ECO:0000313" key="2">
    <source>
        <dbReference type="EMBL" id="TGZ78275.1"/>
    </source>
</evidence>
<dbReference type="Proteomes" id="UP000298138">
    <property type="component" value="Unassembled WGS sequence"/>
</dbReference>
<sequence>MTTTLTILSLLYDALWSFLAFHIPNLFPLDLYFHLCTLTSAVCCYGALTNSPRLLHIFTLYLLLTLALSLLPLLTLTITLAHPKIQQTLCTLFPTSPSTPHPREMGDEVLLLGLERGERECRVFVRVVGMVVAMVWVLGGVARVEVVRGVRREMRAGEKRVVVGEMEKGEKGQVKC</sequence>
<feature type="transmembrane region" description="Helical" evidence="1">
    <location>
        <begin position="7"/>
        <end position="25"/>
    </location>
</feature>
<gene>
    <name evidence="2" type="ORF">EX30DRAFT_343341</name>
</gene>
<keyword evidence="1" id="KW-1133">Transmembrane helix</keyword>
<dbReference type="EMBL" id="ML220143">
    <property type="protein sequence ID" value="TGZ78275.1"/>
    <property type="molecule type" value="Genomic_DNA"/>
</dbReference>
<protein>
    <submittedName>
        <fullName evidence="2">Uncharacterized protein</fullName>
    </submittedName>
</protein>
<keyword evidence="1" id="KW-0812">Transmembrane</keyword>
<organism evidence="2 3">
    <name type="scientific">Ascodesmis nigricans</name>
    <dbReference type="NCBI Taxonomy" id="341454"/>
    <lineage>
        <taxon>Eukaryota</taxon>
        <taxon>Fungi</taxon>
        <taxon>Dikarya</taxon>
        <taxon>Ascomycota</taxon>
        <taxon>Pezizomycotina</taxon>
        <taxon>Pezizomycetes</taxon>
        <taxon>Pezizales</taxon>
        <taxon>Ascodesmidaceae</taxon>
        <taxon>Ascodesmis</taxon>
    </lineage>
</organism>
<dbReference type="InParanoid" id="A0A4S2MMT5"/>
<reference evidence="2 3" key="1">
    <citation type="submission" date="2019-04" db="EMBL/GenBank/DDBJ databases">
        <title>Comparative genomics and transcriptomics to analyze fruiting body development in filamentous ascomycetes.</title>
        <authorList>
            <consortium name="DOE Joint Genome Institute"/>
            <person name="Lutkenhaus R."/>
            <person name="Traeger S."/>
            <person name="Breuer J."/>
            <person name="Kuo A."/>
            <person name="Lipzen A."/>
            <person name="Pangilinan J."/>
            <person name="Dilworth D."/>
            <person name="Sandor L."/>
            <person name="Poggeler S."/>
            <person name="Barry K."/>
            <person name="Grigoriev I.V."/>
            <person name="Nowrousian M."/>
        </authorList>
    </citation>
    <scope>NUCLEOTIDE SEQUENCE [LARGE SCALE GENOMIC DNA]</scope>
    <source>
        <strain evidence="2 3">CBS 389.68</strain>
    </source>
</reference>
<proteinExistence type="predicted"/>
<keyword evidence="1" id="KW-0472">Membrane</keyword>
<evidence type="ECO:0000256" key="1">
    <source>
        <dbReference type="SAM" id="Phobius"/>
    </source>
</evidence>